<dbReference type="Proteomes" id="UP000032668">
    <property type="component" value="Unassembled WGS sequence"/>
</dbReference>
<evidence type="ECO:0000313" key="2">
    <source>
        <dbReference type="Proteomes" id="UP000032668"/>
    </source>
</evidence>
<dbReference type="EMBL" id="BANC01000196">
    <property type="protein sequence ID" value="GAN82251.1"/>
    <property type="molecule type" value="Genomic_DNA"/>
</dbReference>
<dbReference type="AlphaFoldDB" id="A0A0D6PLM3"/>
<comment type="caution">
    <text evidence="1">The sequence shown here is derived from an EMBL/GenBank/DDBJ whole genome shotgun (WGS) entry which is preliminary data.</text>
</comment>
<accession>A0A0D6PLM3</accession>
<protein>
    <recommendedName>
        <fullName evidence="3">Helix-turn-helix domain-containing protein</fullName>
    </recommendedName>
</protein>
<keyword evidence="2" id="KW-1185">Reference proteome</keyword>
<sequence>MSRVERARRYANAERFDRATKQPGRHGGAIGHTALKVYHTLLFGFFNLKTGQLDPSYDAIAKRANLCRKAVWMALRRLRGLGLIDWTRRCSDGQDAAGRFVLRQETNAYQVQPEGEWKGFRPMPEAPRTPVPGTWGAPPPVLDGLAQYTADRDMGLSQEAAAAALERVAESRLEIVTARLYAQMQARQGRGA</sequence>
<evidence type="ECO:0008006" key="3">
    <source>
        <dbReference type="Google" id="ProtNLM"/>
    </source>
</evidence>
<evidence type="ECO:0000313" key="1">
    <source>
        <dbReference type="EMBL" id="GAN82251.1"/>
    </source>
</evidence>
<organism evidence="1 2">
    <name type="scientific">Acidocella aminolytica 101 = DSM 11237</name>
    <dbReference type="NCBI Taxonomy" id="1120923"/>
    <lineage>
        <taxon>Bacteria</taxon>
        <taxon>Pseudomonadati</taxon>
        <taxon>Pseudomonadota</taxon>
        <taxon>Alphaproteobacteria</taxon>
        <taxon>Acetobacterales</taxon>
        <taxon>Acidocellaceae</taxon>
        <taxon>Acidocella</taxon>
    </lineage>
</organism>
<proteinExistence type="predicted"/>
<reference evidence="1 2" key="1">
    <citation type="submission" date="2012-11" db="EMBL/GenBank/DDBJ databases">
        <title>Whole genome sequence of Acidocella aminolytica 101 = DSM 11237.</title>
        <authorList>
            <person name="Azuma Y."/>
            <person name="Higashiura N."/>
            <person name="Hirakawa H."/>
            <person name="Matsushita K."/>
        </authorList>
    </citation>
    <scope>NUCLEOTIDE SEQUENCE [LARGE SCALE GENOMIC DNA]</scope>
    <source>
        <strain evidence="2">101 / DSM 11237</strain>
    </source>
</reference>
<name>A0A0D6PLM3_9PROT</name>
<gene>
    <name evidence="1" type="ORF">Aam_202_002</name>
</gene>